<dbReference type="Gene3D" id="3.40.50.300">
    <property type="entry name" value="P-loop containing nucleotide triphosphate hydrolases"/>
    <property type="match status" value="1"/>
</dbReference>
<feature type="region of interest" description="Disordered" evidence="1">
    <location>
        <begin position="958"/>
        <end position="979"/>
    </location>
</feature>
<gene>
    <name evidence="3" type="ORF">ACN42_g6715</name>
</gene>
<accession>A0A117NN82</accession>
<evidence type="ECO:0000256" key="1">
    <source>
        <dbReference type="SAM" id="MobiDB-lite"/>
    </source>
</evidence>
<protein>
    <recommendedName>
        <fullName evidence="2">AAA+ ATPase domain-containing protein</fullName>
    </recommendedName>
</protein>
<dbReference type="AlphaFoldDB" id="A0A117NN82"/>
<feature type="domain" description="AAA+ ATPase" evidence="2">
    <location>
        <begin position="697"/>
        <end position="843"/>
    </location>
</feature>
<dbReference type="InterPro" id="IPR027417">
    <property type="entry name" value="P-loop_NTPase"/>
</dbReference>
<dbReference type="CDD" id="cd19481">
    <property type="entry name" value="RecA-like_protease"/>
    <property type="match status" value="1"/>
</dbReference>
<proteinExistence type="predicted"/>
<dbReference type="InterPro" id="IPR003959">
    <property type="entry name" value="ATPase_AAA_core"/>
</dbReference>
<name>A0A117NN82_PENFR</name>
<dbReference type="SMART" id="SM00382">
    <property type="entry name" value="AAA"/>
    <property type="match status" value="1"/>
</dbReference>
<dbReference type="InterPro" id="IPR056599">
    <property type="entry name" value="AAA_lid_fung"/>
</dbReference>
<comment type="caution">
    <text evidence="3">The sequence shown here is derived from an EMBL/GenBank/DDBJ whole genome shotgun (WGS) entry which is preliminary data.</text>
</comment>
<dbReference type="EMBL" id="LLXE01000176">
    <property type="protein sequence ID" value="KUM60408.1"/>
    <property type="molecule type" value="Genomic_DNA"/>
</dbReference>
<reference evidence="3 4" key="1">
    <citation type="submission" date="2015-10" db="EMBL/GenBank/DDBJ databases">
        <title>Genome sequencing of Penicillium freii.</title>
        <authorList>
            <person name="Nguyen H.D."/>
            <person name="Visagie C.M."/>
            <person name="Seifert K.A."/>
        </authorList>
    </citation>
    <scope>NUCLEOTIDE SEQUENCE [LARGE SCALE GENOMIC DNA]</scope>
    <source>
        <strain evidence="3 4">DAOM 242723</strain>
    </source>
</reference>
<evidence type="ECO:0000259" key="2">
    <source>
        <dbReference type="SMART" id="SM00382"/>
    </source>
</evidence>
<dbReference type="Pfam" id="PF00004">
    <property type="entry name" value="AAA"/>
    <property type="match status" value="1"/>
</dbReference>
<dbReference type="InterPro" id="IPR054289">
    <property type="entry name" value="DUF7025"/>
</dbReference>
<dbReference type="Proteomes" id="UP000055045">
    <property type="component" value="Unassembled WGS sequence"/>
</dbReference>
<dbReference type="STRING" id="48697.A0A117NN82"/>
<feature type="region of interest" description="Disordered" evidence="1">
    <location>
        <begin position="1"/>
        <end position="78"/>
    </location>
</feature>
<dbReference type="Pfam" id="PF23232">
    <property type="entry name" value="AAA_lid_13"/>
    <property type="match status" value="1"/>
</dbReference>
<keyword evidence="4" id="KW-1185">Reference proteome</keyword>
<evidence type="ECO:0000313" key="4">
    <source>
        <dbReference type="Proteomes" id="UP000055045"/>
    </source>
</evidence>
<organism evidence="3 4">
    <name type="scientific">Penicillium freii</name>
    <dbReference type="NCBI Taxonomy" id="48697"/>
    <lineage>
        <taxon>Eukaryota</taxon>
        <taxon>Fungi</taxon>
        <taxon>Dikarya</taxon>
        <taxon>Ascomycota</taxon>
        <taxon>Pezizomycotina</taxon>
        <taxon>Eurotiomycetes</taxon>
        <taxon>Eurotiomycetidae</taxon>
        <taxon>Eurotiales</taxon>
        <taxon>Aspergillaceae</taxon>
        <taxon>Penicillium</taxon>
    </lineage>
</organism>
<sequence>MEIFTEPSTHISEPKAHEVQSTMADSAPANLATDKAQEILRETETPNAIETPDLKDTTEVNPEPSLAEESGADKTSCSNAEADGIVATAIPAATKSQESIVFVDPFGTRWTFPYENSKTWDDTKKLVKAVFDTYSTEWLTHYLDEEDDLGETFSITKIKPEHSSILPNHWESLVSPGSEFKLEFTFDVLSSIRRQKKLAEEEAAEKADKEAKESDVVVEALSKVSYVATYLAPDSDGDYQRRNTKRLNDNTIFTKVSDTQIPKSVIEEHREVYCSNKYATDPEDAMFDTISSPVLYVHSPILLNALNAIIDCQSRPDRIARVEYRIEGIESDLGQGRLVYPFTDLHYYRERLLQYREEVGETHDTEYTTTCQEHIDILIGYLDGLTTIGVRDAEFLWNSEVPKTTFSSLWLLLKPGTDVFVHEHGKLNAYVIESFSGGVSWGSPNARSRPYIVNVWNLNFDGQILSRSVKEVSISIFDGQREITSLPLFPIKFHVDEDPQNPLRQQLVERGKRFVDMVKTPTFQEYSGPSRLQGNRTFKQTRVVVDHTSQPWKLGEIVSEKRAHLPIQEIYDVELGQRTREPKCLCKTCQANSLREHGIQRRVFDDYDSIDLSSVSTLTDHQYLLCWSHVYAYVLKDRVWDLLEVFSLKDPKIHKGIIDTLVLKPESNKQMIKAVCEIFGGTYKQAFSSDFIQGKGEGQILLLHGPPGTGKTLTAESVAEYTGRPLLNITAADLGHEPVPLEQNLLRFFRNARHWNAIVLLDEADVYLETRSAQDLRRNSIVSSKFAWCTSAKIAAKQDLPAPVFLRALDYFQGILFLTTNRVGSFDEAVMSRIHVQIGYDPLDEDSRKQIWDGYFKKLSKNHNNDGREIRCSYDAKEFVRKSDDLRALKWNGREIRNAFQTAVALACFQAKQEGSPIPELTDDHLRQVVNMSHNFKSYVKAVRGKEEDYAYAAGVRNDTTRSSGGSDERLRSMDIPNF</sequence>
<dbReference type="InterPro" id="IPR003593">
    <property type="entry name" value="AAA+_ATPase"/>
</dbReference>
<dbReference type="SUPFAM" id="SSF52540">
    <property type="entry name" value="P-loop containing nucleoside triphosphate hydrolases"/>
    <property type="match status" value="1"/>
</dbReference>
<evidence type="ECO:0000313" key="3">
    <source>
        <dbReference type="EMBL" id="KUM60408.1"/>
    </source>
</evidence>
<dbReference type="Pfam" id="PF22893">
    <property type="entry name" value="ULD_2"/>
    <property type="match status" value="1"/>
</dbReference>
<dbReference type="InterPro" id="IPR054464">
    <property type="entry name" value="ULD_fung"/>
</dbReference>
<dbReference type="GO" id="GO:0016887">
    <property type="term" value="F:ATP hydrolysis activity"/>
    <property type="evidence" value="ECO:0007669"/>
    <property type="project" value="InterPro"/>
</dbReference>
<feature type="compositionally biased region" description="Polar residues" evidence="1">
    <location>
        <begin position="1"/>
        <end position="11"/>
    </location>
</feature>
<dbReference type="PANTHER" id="PTHR46411:SF4">
    <property type="entry name" value="AAA+ ATPASE DOMAIN-CONTAINING PROTEIN"/>
    <property type="match status" value="1"/>
</dbReference>
<dbReference type="Pfam" id="PF22942">
    <property type="entry name" value="DUF7025"/>
    <property type="match status" value="1"/>
</dbReference>
<feature type="compositionally biased region" description="Basic and acidic residues" evidence="1">
    <location>
        <begin position="35"/>
        <end position="44"/>
    </location>
</feature>
<dbReference type="PANTHER" id="PTHR46411">
    <property type="entry name" value="FAMILY ATPASE, PUTATIVE-RELATED"/>
    <property type="match status" value="1"/>
</dbReference>
<dbReference type="GO" id="GO:0005524">
    <property type="term" value="F:ATP binding"/>
    <property type="evidence" value="ECO:0007669"/>
    <property type="project" value="InterPro"/>
</dbReference>